<dbReference type="Proteomes" id="UP000664781">
    <property type="component" value="Unassembled WGS sequence"/>
</dbReference>
<evidence type="ECO:0000256" key="7">
    <source>
        <dbReference type="SAM" id="MobiDB-lite"/>
    </source>
</evidence>
<organism evidence="9 10">
    <name type="scientific">Streptomyces triculaminicus</name>
    <dbReference type="NCBI Taxonomy" id="2816232"/>
    <lineage>
        <taxon>Bacteria</taxon>
        <taxon>Bacillati</taxon>
        <taxon>Actinomycetota</taxon>
        <taxon>Actinomycetes</taxon>
        <taxon>Kitasatosporales</taxon>
        <taxon>Streptomycetaceae</taxon>
        <taxon>Streptomyces</taxon>
    </lineage>
</organism>
<dbReference type="SUPFAM" id="SSF52540">
    <property type="entry name" value="P-loop containing nucleoside triphosphate hydrolases"/>
    <property type="match status" value="1"/>
</dbReference>
<dbReference type="Gene3D" id="3.40.50.300">
    <property type="entry name" value="P-loop containing nucleotide triphosphate hydrolases"/>
    <property type="match status" value="1"/>
</dbReference>
<feature type="domain" description="Zeta toxin" evidence="8">
    <location>
        <begin position="32"/>
        <end position="214"/>
    </location>
</feature>
<dbReference type="InterPro" id="IPR027417">
    <property type="entry name" value="P-loop_NTPase"/>
</dbReference>
<dbReference type="GO" id="GO:0016301">
    <property type="term" value="F:kinase activity"/>
    <property type="evidence" value="ECO:0007669"/>
    <property type="project" value="InterPro"/>
</dbReference>
<dbReference type="RefSeq" id="WP_207248807.1">
    <property type="nucleotide sequence ID" value="NZ_JAFMOF010000007.1"/>
</dbReference>
<gene>
    <name evidence="9" type="ORF">J1792_32285</name>
</gene>
<dbReference type="AlphaFoldDB" id="A0A939JU86"/>
<dbReference type="Pfam" id="PF06414">
    <property type="entry name" value="Zeta_toxin"/>
    <property type="match status" value="1"/>
</dbReference>
<evidence type="ECO:0000256" key="2">
    <source>
        <dbReference type="ARBA" id="ARBA00011963"/>
    </source>
</evidence>
<evidence type="ECO:0000256" key="3">
    <source>
        <dbReference type="ARBA" id="ARBA00022741"/>
    </source>
</evidence>
<evidence type="ECO:0000259" key="8">
    <source>
        <dbReference type="Pfam" id="PF06414"/>
    </source>
</evidence>
<feature type="compositionally biased region" description="Low complexity" evidence="7">
    <location>
        <begin position="381"/>
        <end position="397"/>
    </location>
</feature>
<protein>
    <recommendedName>
        <fullName evidence="5">UDP-N-acetylglucosamine kinase</fullName>
        <ecNumber evidence="2">2.7.1.176</ecNumber>
    </recommendedName>
    <alternativeName>
        <fullName evidence="5">UDP-N-acetylglucosamine kinase</fullName>
    </alternativeName>
</protein>
<dbReference type="EC" id="2.7.1.176" evidence="2"/>
<accession>A0A939JU86</accession>
<comment type="catalytic activity">
    <reaction evidence="6">
        <text>UDP-N-acetyl-alpha-D-glucosamine + ATP = UDP-N-acetyl-alpha-D-glucosamine 3'-phosphate + ADP + H(+)</text>
        <dbReference type="Rhea" id="RHEA:32671"/>
        <dbReference type="ChEBI" id="CHEBI:15378"/>
        <dbReference type="ChEBI" id="CHEBI:30616"/>
        <dbReference type="ChEBI" id="CHEBI:57705"/>
        <dbReference type="ChEBI" id="CHEBI:64353"/>
        <dbReference type="ChEBI" id="CHEBI:456216"/>
        <dbReference type="EC" id="2.7.1.176"/>
    </reaction>
</comment>
<proteinExistence type="inferred from homology"/>
<feature type="region of interest" description="Disordered" evidence="7">
    <location>
        <begin position="374"/>
        <end position="468"/>
    </location>
</feature>
<dbReference type="EMBL" id="JAFMOF010000007">
    <property type="protein sequence ID" value="MBO0657225.1"/>
    <property type="molecule type" value="Genomic_DNA"/>
</dbReference>
<reference evidence="9" key="1">
    <citation type="submission" date="2021-03" db="EMBL/GenBank/DDBJ databases">
        <title>Streptomyces strains.</title>
        <authorList>
            <person name="Lund M.B."/>
            <person name="Toerring T."/>
        </authorList>
    </citation>
    <scope>NUCLEOTIDE SEQUENCE</scope>
    <source>
        <strain evidence="9">JCM 4242</strain>
    </source>
</reference>
<evidence type="ECO:0000256" key="6">
    <source>
        <dbReference type="ARBA" id="ARBA00048178"/>
    </source>
</evidence>
<keyword evidence="10" id="KW-1185">Reference proteome</keyword>
<evidence type="ECO:0000256" key="5">
    <source>
        <dbReference type="ARBA" id="ARBA00032897"/>
    </source>
</evidence>
<evidence type="ECO:0000256" key="4">
    <source>
        <dbReference type="ARBA" id="ARBA00022840"/>
    </source>
</evidence>
<evidence type="ECO:0000313" key="9">
    <source>
        <dbReference type="EMBL" id="MBO0657225.1"/>
    </source>
</evidence>
<comment type="caution">
    <text evidence="9">The sequence shown here is derived from an EMBL/GenBank/DDBJ whole genome shotgun (WGS) entry which is preliminary data.</text>
</comment>
<sequence length="468" mass="51298">MAEASDYFLAESELAAIFHERRGVKNFLFSRFSPQSQPVLVLLGGQPAAGKSQAMKSAQQRHADRQLVPLTGDELRPFHPQHHEILEKEPWLFPDATGQASGAWVRMSIDHALENRYSLMLEGVFRDPAMTLSTAERFAEAGYTVEVVGLAVREERSRLDSLHRYLEGGRWTPPDLHDLALRMMPETIAAAEASPAVHRITITDRSGADLYVNERGPDGLWTGEPAAVQALAAGRARPLPADDAGRWMERRREVVIDLAARGQIDATSRPVLQRVSLDAEAVAVMADPDPRSDLRVAHTAVQSMLEAVVSEPPTSDIPLKLVPDAQLVQLHSQLARAEEAALRVARPPAGQEPLDAVQLLTKQGAAPEVIDRARKAAQEDQQYARGQARAAQARSEQLGGHRQQAAAEIMRRRGLSPVQRQAEDGLRQQLHAALRPARPSQATPPPQAVSAPRLRGPQHPPRGRGRSL</sequence>
<name>A0A939JU86_9ACTN</name>
<dbReference type="GO" id="GO:0005524">
    <property type="term" value="F:ATP binding"/>
    <property type="evidence" value="ECO:0007669"/>
    <property type="project" value="UniProtKB-KW"/>
</dbReference>
<evidence type="ECO:0000256" key="1">
    <source>
        <dbReference type="ARBA" id="ARBA00009104"/>
    </source>
</evidence>
<dbReference type="InterPro" id="IPR010488">
    <property type="entry name" value="Zeta_toxin_domain"/>
</dbReference>
<keyword evidence="4" id="KW-0067">ATP-binding</keyword>
<comment type="similarity">
    <text evidence="1">Belongs to the zeta toxin family.</text>
</comment>
<keyword evidence="3" id="KW-0547">Nucleotide-binding</keyword>
<evidence type="ECO:0000313" key="10">
    <source>
        <dbReference type="Proteomes" id="UP000664781"/>
    </source>
</evidence>